<dbReference type="AlphaFoldDB" id="A0AAE1F8U0"/>
<dbReference type="InterPro" id="IPR037448">
    <property type="entry name" value="Zig-8"/>
</dbReference>
<sequence>AVNYDSPRGGITVVTERGNTTSGYLLIQDARAFDTGNYSCVPSNTAPATLRVHVLQGETPAAMQTNGGGSLLQTAAQQVLQQVLGVVLVIILGYGGS</sequence>
<protein>
    <submittedName>
        <fullName evidence="1">Uncharacterized protein</fullName>
    </submittedName>
</protein>
<dbReference type="EMBL" id="JAWQEG010002839">
    <property type="protein sequence ID" value="KAK3869413.1"/>
    <property type="molecule type" value="Genomic_DNA"/>
</dbReference>
<proteinExistence type="predicted"/>
<reference evidence="1" key="1">
    <citation type="submission" date="2023-10" db="EMBL/GenBank/DDBJ databases">
        <title>Genome assemblies of two species of porcelain crab, Petrolisthes cinctipes and Petrolisthes manimaculis (Anomura: Porcellanidae).</title>
        <authorList>
            <person name="Angst P."/>
        </authorList>
    </citation>
    <scope>NUCLEOTIDE SEQUENCE</scope>
    <source>
        <strain evidence="1">PB745_01</strain>
        <tissue evidence="1">Gill</tissue>
    </source>
</reference>
<organism evidence="1 2">
    <name type="scientific">Petrolisthes cinctipes</name>
    <name type="common">Flat porcelain crab</name>
    <dbReference type="NCBI Taxonomy" id="88211"/>
    <lineage>
        <taxon>Eukaryota</taxon>
        <taxon>Metazoa</taxon>
        <taxon>Ecdysozoa</taxon>
        <taxon>Arthropoda</taxon>
        <taxon>Crustacea</taxon>
        <taxon>Multicrustacea</taxon>
        <taxon>Malacostraca</taxon>
        <taxon>Eumalacostraca</taxon>
        <taxon>Eucarida</taxon>
        <taxon>Decapoda</taxon>
        <taxon>Pleocyemata</taxon>
        <taxon>Anomura</taxon>
        <taxon>Galatheoidea</taxon>
        <taxon>Porcellanidae</taxon>
        <taxon>Petrolisthes</taxon>
    </lineage>
</organism>
<dbReference type="GO" id="GO:0050808">
    <property type="term" value="P:synapse organization"/>
    <property type="evidence" value="ECO:0007669"/>
    <property type="project" value="TreeGrafter"/>
</dbReference>
<dbReference type="Gene3D" id="2.60.40.10">
    <property type="entry name" value="Immunoglobulins"/>
    <property type="match status" value="1"/>
</dbReference>
<dbReference type="InterPro" id="IPR036179">
    <property type="entry name" value="Ig-like_dom_sf"/>
</dbReference>
<evidence type="ECO:0000313" key="2">
    <source>
        <dbReference type="Proteomes" id="UP001286313"/>
    </source>
</evidence>
<comment type="caution">
    <text evidence="1">The sequence shown here is derived from an EMBL/GenBank/DDBJ whole genome shotgun (WGS) entry which is preliminary data.</text>
</comment>
<gene>
    <name evidence="1" type="ORF">Pcinc_025273</name>
</gene>
<dbReference type="GO" id="GO:0032589">
    <property type="term" value="C:neuron projection membrane"/>
    <property type="evidence" value="ECO:0007669"/>
    <property type="project" value="TreeGrafter"/>
</dbReference>
<feature type="non-terminal residue" evidence="1">
    <location>
        <position position="1"/>
    </location>
</feature>
<accession>A0AAE1F8U0</accession>
<dbReference type="InterPro" id="IPR013783">
    <property type="entry name" value="Ig-like_fold"/>
</dbReference>
<evidence type="ECO:0000313" key="1">
    <source>
        <dbReference type="EMBL" id="KAK3869413.1"/>
    </source>
</evidence>
<dbReference type="Proteomes" id="UP001286313">
    <property type="component" value="Unassembled WGS sequence"/>
</dbReference>
<dbReference type="SUPFAM" id="SSF48726">
    <property type="entry name" value="Immunoglobulin"/>
    <property type="match status" value="1"/>
</dbReference>
<keyword evidence="2" id="KW-1185">Reference proteome</keyword>
<dbReference type="PANTHER" id="PTHR23279">
    <property type="entry name" value="DEFECTIVE PROBOSCIS EXTENSION RESPONSE DPR -RELATED"/>
    <property type="match status" value="1"/>
</dbReference>
<dbReference type="PANTHER" id="PTHR23279:SF36">
    <property type="entry name" value="DEFECTIVE PROBOSCIS EXTENSION RESPONSE 9, ISOFORM A"/>
    <property type="match status" value="1"/>
</dbReference>
<name>A0AAE1F8U0_PETCI</name>